<comment type="similarity">
    <text evidence="1">Belongs to the LytR/CpsA/Psr (LCP) family.</text>
</comment>
<reference evidence="5" key="1">
    <citation type="submission" date="2017-09" db="EMBL/GenBank/DDBJ databases">
        <title>Depth-based differentiation of microbial function through sediment-hosted aquifers and enrichment of novel symbionts in the deep terrestrial subsurface.</title>
        <authorList>
            <person name="Probst A.J."/>
            <person name="Ladd B."/>
            <person name="Jarett J.K."/>
            <person name="Geller-Mcgrath D.E."/>
            <person name="Sieber C.M.K."/>
            <person name="Emerson J.B."/>
            <person name="Anantharaman K."/>
            <person name="Thomas B.C."/>
            <person name="Malmstrom R."/>
            <person name="Stieglmeier M."/>
            <person name="Klingl A."/>
            <person name="Woyke T."/>
            <person name="Ryan C.M."/>
            <person name="Banfield J.F."/>
        </authorList>
    </citation>
    <scope>NUCLEOTIDE SEQUENCE [LARGE SCALE GENOMIC DNA]</scope>
</reference>
<dbReference type="Proteomes" id="UP000231252">
    <property type="component" value="Unassembled WGS sequence"/>
</dbReference>
<feature type="transmembrane region" description="Helical" evidence="2">
    <location>
        <begin position="17"/>
        <end position="36"/>
    </location>
</feature>
<evidence type="ECO:0000313" key="4">
    <source>
        <dbReference type="EMBL" id="PIS22681.1"/>
    </source>
</evidence>
<evidence type="ECO:0000256" key="2">
    <source>
        <dbReference type="SAM" id="Phobius"/>
    </source>
</evidence>
<sequence>MKYVDVKSGGKKSVKKISYLPLIITVGIIVFTALNITKIKTVNIVSTVSGSKGGKLKETDGRTNILILGTDQRSFGDQVGSLLTDTIMLISIGKSTKDAVIISLPRDLWVESSTGGRYKINGLYGWYGGKDGTGGTEAVKAVEDVLGIPIHYYGVVNFALFKDVINILDGVEVNVENSFTDALYPIEGKENAWPEGSRYQTIIFTKGVTKMDGELALKYSRSRHGDSGENTDFARAKRQQNVILAVKQKALSVQTLLDFSKIKSLYELYAKNVDTNLDLSSLQVFYTLAQSVGFNNTRTLVLDDRSESENGGLLYVPTDWTLYGGQYVLIPKAGDYSQIHAYIKKYLFN</sequence>
<keyword evidence="2" id="KW-0472">Membrane</keyword>
<keyword evidence="2" id="KW-0812">Transmembrane</keyword>
<organism evidence="4 5">
    <name type="scientific">candidate division WWE3 bacterium CG08_land_8_20_14_0_20_41_10</name>
    <dbReference type="NCBI Taxonomy" id="1975085"/>
    <lineage>
        <taxon>Bacteria</taxon>
        <taxon>Katanobacteria</taxon>
    </lineage>
</organism>
<dbReference type="InterPro" id="IPR050922">
    <property type="entry name" value="LytR/CpsA/Psr_CW_biosynth"/>
</dbReference>
<name>A0A2H0XCV2_UNCKA</name>
<dbReference type="Pfam" id="PF03816">
    <property type="entry name" value="LytR_cpsA_psr"/>
    <property type="match status" value="1"/>
</dbReference>
<dbReference type="InterPro" id="IPR004474">
    <property type="entry name" value="LytR_CpsA_psr"/>
</dbReference>
<dbReference type="PANTHER" id="PTHR33392">
    <property type="entry name" value="POLYISOPRENYL-TEICHOIC ACID--PEPTIDOGLYCAN TEICHOIC ACID TRANSFERASE TAGU"/>
    <property type="match status" value="1"/>
</dbReference>
<dbReference type="NCBIfam" id="TIGR00350">
    <property type="entry name" value="lytR_cpsA_psr"/>
    <property type="match status" value="1"/>
</dbReference>
<dbReference type="Gene3D" id="3.40.630.190">
    <property type="entry name" value="LCP protein"/>
    <property type="match status" value="1"/>
</dbReference>
<accession>A0A2H0XCV2</accession>
<proteinExistence type="inferred from homology"/>
<comment type="caution">
    <text evidence="4">The sequence shown here is derived from an EMBL/GenBank/DDBJ whole genome shotgun (WGS) entry which is preliminary data.</text>
</comment>
<dbReference type="AlphaFoldDB" id="A0A2H0XCV2"/>
<evidence type="ECO:0000259" key="3">
    <source>
        <dbReference type="Pfam" id="PF03816"/>
    </source>
</evidence>
<protein>
    <recommendedName>
        <fullName evidence="3">Cell envelope-related transcriptional attenuator domain-containing protein</fullName>
    </recommendedName>
</protein>
<evidence type="ECO:0000256" key="1">
    <source>
        <dbReference type="ARBA" id="ARBA00006068"/>
    </source>
</evidence>
<gene>
    <name evidence="4" type="ORF">COT50_00575</name>
</gene>
<dbReference type="PANTHER" id="PTHR33392:SF6">
    <property type="entry name" value="POLYISOPRENYL-TEICHOIC ACID--PEPTIDOGLYCAN TEICHOIC ACID TRANSFERASE TAGU"/>
    <property type="match status" value="1"/>
</dbReference>
<feature type="domain" description="Cell envelope-related transcriptional attenuator" evidence="3">
    <location>
        <begin position="84"/>
        <end position="250"/>
    </location>
</feature>
<dbReference type="EMBL" id="PEYU01000012">
    <property type="protein sequence ID" value="PIS22681.1"/>
    <property type="molecule type" value="Genomic_DNA"/>
</dbReference>
<evidence type="ECO:0000313" key="5">
    <source>
        <dbReference type="Proteomes" id="UP000231252"/>
    </source>
</evidence>
<keyword evidence="2" id="KW-1133">Transmembrane helix</keyword>